<dbReference type="AlphaFoldDB" id="A0A1G9CH55"/>
<dbReference type="Gene3D" id="3.30.565.10">
    <property type="entry name" value="Histidine kinase-like ATPase, C-terminal domain"/>
    <property type="match status" value="1"/>
</dbReference>
<evidence type="ECO:0000256" key="2">
    <source>
        <dbReference type="ARBA" id="ARBA00012438"/>
    </source>
</evidence>
<dbReference type="Pfam" id="PF02518">
    <property type="entry name" value="HATPase_c"/>
    <property type="match status" value="1"/>
</dbReference>
<dbReference type="EMBL" id="FNGA01000001">
    <property type="protein sequence ID" value="SDK50906.1"/>
    <property type="molecule type" value="Genomic_DNA"/>
</dbReference>
<dbReference type="RefSeq" id="WP_092158195.1">
    <property type="nucleotide sequence ID" value="NZ_FNGA01000001.1"/>
</dbReference>
<dbReference type="PANTHER" id="PTHR43547">
    <property type="entry name" value="TWO-COMPONENT HISTIDINE KINASE"/>
    <property type="match status" value="1"/>
</dbReference>
<evidence type="ECO:0000313" key="7">
    <source>
        <dbReference type="Proteomes" id="UP000199053"/>
    </source>
</evidence>
<gene>
    <name evidence="6" type="ORF">SAMN05660337_0672</name>
</gene>
<keyword evidence="6" id="KW-0808">Transferase</keyword>
<dbReference type="CDD" id="cd00082">
    <property type="entry name" value="HisKA"/>
    <property type="match status" value="1"/>
</dbReference>
<dbReference type="GO" id="GO:0000155">
    <property type="term" value="F:phosphorelay sensor kinase activity"/>
    <property type="evidence" value="ECO:0007669"/>
    <property type="project" value="InterPro"/>
</dbReference>
<accession>A0A1G9CH55</accession>
<feature type="coiled-coil region" evidence="4">
    <location>
        <begin position="54"/>
        <end position="81"/>
    </location>
</feature>
<dbReference type="InterPro" id="IPR036890">
    <property type="entry name" value="HATPase_C_sf"/>
</dbReference>
<proteinExistence type="predicted"/>
<reference evidence="7" key="1">
    <citation type="submission" date="2016-10" db="EMBL/GenBank/DDBJ databases">
        <authorList>
            <person name="Varghese N."/>
            <person name="Submissions S."/>
        </authorList>
    </citation>
    <scope>NUCLEOTIDE SEQUENCE [LARGE SCALE GENOMIC DNA]</scope>
    <source>
        <strain evidence="7">DSM 16995</strain>
    </source>
</reference>
<keyword evidence="7" id="KW-1185">Reference proteome</keyword>
<dbReference type="PROSITE" id="PS50109">
    <property type="entry name" value="HIS_KIN"/>
    <property type="match status" value="1"/>
</dbReference>
<dbReference type="STRING" id="246191.SAMN05660337_0672"/>
<dbReference type="Gene3D" id="1.10.287.130">
    <property type="match status" value="1"/>
</dbReference>
<dbReference type="SMART" id="SM00388">
    <property type="entry name" value="HisKA"/>
    <property type="match status" value="1"/>
</dbReference>
<feature type="domain" description="Histidine kinase" evidence="5">
    <location>
        <begin position="259"/>
        <end position="470"/>
    </location>
</feature>
<keyword evidence="4" id="KW-0175">Coiled coil</keyword>
<evidence type="ECO:0000259" key="5">
    <source>
        <dbReference type="PROSITE" id="PS50109"/>
    </source>
</evidence>
<evidence type="ECO:0000256" key="4">
    <source>
        <dbReference type="SAM" id="Coils"/>
    </source>
</evidence>
<organism evidence="6 7">
    <name type="scientific">Maridesulfovibrio ferrireducens</name>
    <dbReference type="NCBI Taxonomy" id="246191"/>
    <lineage>
        <taxon>Bacteria</taxon>
        <taxon>Pseudomonadati</taxon>
        <taxon>Thermodesulfobacteriota</taxon>
        <taxon>Desulfovibrionia</taxon>
        <taxon>Desulfovibrionales</taxon>
        <taxon>Desulfovibrionaceae</taxon>
        <taxon>Maridesulfovibrio</taxon>
    </lineage>
</organism>
<dbReference type="Gene3D" id="3.30.450.40">
    <property type="match status" value="1"/>
</dbReference>
<dbReference type="InterPro" id="IPR029016">
    <property type="entry name" value="GAF-like_dom_sf"/>
</dbReference>
<dbReference type="SUPFAM" id="SSF55874">
    <property type="entry name" value="ATPase domain of HSP90 chaperone/DNA topoisomerase II/histidine kinase"/>
    <property type="match status" value="1"/>
</dbReference>
<dbReference type="InterPro" id="IPR005467">
    <property type="entry name" value="His_kinase_dom"/>
</dbReference>
<keyword evidence="3" id="KW-0597">Phosphoprotein</keyword>
<dbReference type="CDD" id="cd00075">
    <property type="entry name" value="HATPase"/>
    <property type="match status" value="1"/>
</dbReference>
<keyword evidence="6" id="KW-0418">Kinase</keyword>
<protein>
    <recommendedName>
        <fullName evidence="2">histidine kinase</fullName>
        <ecNumber evidence="2">2.7.13.3</ecNumber>
    </recommendedName>
</protein>
<dbReference type="Pfam" id="PF00512">
    <property type="entry name" value="HisKA"/>
    <property type="match status" value="1"/>
</dbReference>
<name>A0A1G9CH55_9BACT</name>
<dbReference type="InterPro" id="IPR003594">
    <property type="entry name" value="HATPase_dom"/>
</dbReference>
<sequence length="470" mass="52589">MNDLPTLRKFGEQLDVLKLFAEQGEVKKASALAQSIFENYVFVRDMFLRQEDEFLSAGNALAESEDKVEKLEAKLKLALSAYNSDFELFRKFCRALDYANTLKDLSDLPDMLKDIANELGVHRVTVVLDRKLCEGLPDSGIPSFFLKGCMRFIDSTLRNTGNRVFIGPLSRMMRPDVFFGDPEMSPESGGSCFAFGLMDKYSPDEMIGLLSIYDPSVSRFNPEMGTDFLEHFCSSIASTLIDVINHQKAMILREDVNRITHHDLKTPLNAVINLPHLLLAEEEDPDKIEMIQAIQDSGYRMLGLINRSYDLYKMESGTYNVVPENVNIIPMIQRIELDLIDVIKSKNSALHIFVNKAKWNGEESFYVRGEELLLFSMLANLVKNGFEATPEGKPVTVAFSGEDDFSIAVHNYGAVPAAIRKTFFEKYSTEGKKGGTGLGTYSASLIARVHGGEINMTSSDEEGTLVTVKI</sequence>
<comment type="catalytic activity">
    <reaction evidence="1">
        <text>ATP + protein L-histidine = ADP + protein N-phospho-L-histidine.</text>
        <dbReference type="EC" id="2.7.13.3"/>
    </reaction>
</comment>
<dbReference type="PANTHER" id="PTHR43547:SF2">
    <property type="entry name" value="HYBRID SIGNAL TRANSDUCTION HISTIDINE KINASE C"/>
    <property type="match status" value="1"/>
</dbReference>
<evidence type="ECO:0000313" key="6">
    <source>
        <dbReference type="EMBL" id="SDK50906.1"/>
    </source>
</evidence>
<dbReference type="InterPro" id="IPR003661">
    <property type="entry name" value="HisK_dim/P_dom"/>
</dbReference>
<dbReference type="InterPro" id="IPR036097">
    <property type="entry name" value="HisK_dim/P_sf"/>
</dbReference>
<dbReference type="SMART" id="SM00387">
    <property type="entry name" value="HATPase_c"/>
    <property type="match status" value="1"/>
</dbReference>
<dbReference type="OrthoDB" id="9787818at2"/>
<evidence type="ECO:0000256" key="1">
    <source>
        <dbReference type="ARBA" id="ARBA00000085"/>
    </source>
</evidence>
<dbReference type="Proteomes" id="UP000199053">
    <property type="component" value="Unassembled WGS sequence"/>
</dbReference>
<evidence type="ECO:0000256" key="3">
    <source>
        <dbReference type="ARBA" id="ARBA00022553"/>
    </source>
</evidence>
<dbReference type="SUPFAM" id="SSF47384">
    <property type="entry name" value="Homodimeric domain of signal transducing histidine kinase"/>
    <property type="match status" value="1"/>
</dbReference>
<dbReference type="EC" id="2.7.13.3" evidence="2"/>